<keyword evidence="1" id="KW-0677">Repeat</keyword>
<dbReference type="AlphaFoldDB" id="A0A5N0TDC6"/>
<dbReference type="GO" id="GO:0042802">
    <property type="term" value="F:identical protein binding"/>
    <property type="evidence" value="ECO:0007669"/>
    <property type="project" value="InterPro"/>
</dbReference>
<protein>
    <submittedName>
        <fullName evidence="5">Tetratricopeptide repeat protein</fullName>
    </submittedName>
</protein>
<evidence type="ECO:0000256" key="3">
    <source>
        <dbReference type="PROSITE-ProRule" id="PRU00339"/>
    </source>
</evidence>
<dbReference type="InterPro" id="IPR011717">
    <property type="entry name" value="TPR-4"/>
</dbReference>
<dbReference type="Pfam" id="PF14559">
    <property type="entry name" value="TPR_19"/>
    <property type="match status" value="1"/>
</dbReference>
<dbReference type="Proteomes" id="UP000325372">
    <property type="component" value="Unassembled WGS sequence"/>
</dbReference>
<comment type="caution">
    <text evidence="5">The sequence shown here is derived from an EMBL/GenBank/DDBJ whole genome shotgun (WGS) entry which is preliminary data.</text>
</comment>
<dbReference type="PANTHER" id="PTHR44186:SF1">
    <property type="entry name" value="BARDET-BIEDL SYNDROME 4 PROTEIN"/>
    <property type="match status" value="1"/>
</dbReference>
<dbReference type="SUPFAM" id="SSF48452">
    <property type="entry name" value="TPR-like"/>
    <property type="match status" value="2"/>
</dbReference>
<name>A0A5N0TDC6_9GAMM</name>
<proteinExistence type="predicted"/>
<feature type="chain" id="PRO_5024305574" evidence="4">
    <location>
        <begin position="29"/>
        <end position="563"/>
    </location>
</feature>
<organism evidence="5 6">
    <name type="scientific">Marinihelvus fidelis</name>
    <dbReference type="NCBI Taxonomy" id="2613842"/>
    <lineage>
        <taxon>Bacteria</taxon>
        <taxon>Pseudomonadati</taxon>
        <taxon>Pseudomonadota</taxon>
        <taxon>Gammaproteobacteria</taxon>
        <taxon>Chromatiales</taxon>
        <taxon>Wenzhouxiangellaceae</taxon>
        <taxon>Marinihelvus</taxon>
    </lineage>
</organism>
<accession>A0A5N0TDC6</accession>
<dbReference type="Pfam" id="PF07721">
    <property type="entry name" value="TPR_4"/>
    <property type="match status" value="1"/>
</dbReference>
<feature type="signal peptide" evidence="4">
    <location>
        <begin position="1"/>
        <end position="28"/>
    </location>
</feature>
<reference evidence="5 6" key="1">
    <citation type="submission" date="2019-09" db="EMBL/GenBank/DDBJ databases">
        <title>Wenzhouxiangella sp. Genome sequencing and assembly.</title>
        <authorList>
            <person name="Zhang R."/>
        </authorList>
    </citation>
    <scope>NUCLEOTIDE SEQUENCE [LARGE SCALE GENOMIC DNA]</scope>
    <source>
        <strain evidence="5 6">W260</strain>
    </source>
</reference>
<evidence type="ECO:0000256" key="4">
    <source>
        <dbReference type="SAM" id="SignalP"/>
    </source>
</evidence>
<dbReference type="PANTHER" id="PTHR44186">
    <property type="match status" value="1"/>
</dbReference>
<dbReference type="PROSITE" id="PS50005">
    <property type="entry name" value="TPR"/>
    <property type="match status" value="1"/>
</dbReference>
<dbReference type="InterPro" id="IPR019734">
    <property type="entry name" value="TPR_rpt"/>
</dbReference>
<evidence type="ECO:0000256" key="2">
    <source>
        <dbReference type="ARBA" id="ARBA00022803"/>
    </source>
</evidence>
<keyword evidence="6" id="KW-1185">Reference proteome</keyword>
<evidence type="ECO:0000313" key="5">
    <source>
        <dbReference type="EMBL" id="KAA9132464.1"/>
    </source>
</evidence>
<keyword evidence="4" id="KW-0732">Signal</keyword>
<dbReference type="RefSeq" id="WP_150863174.1">
    <property type="nucleotide sequence ID" value="NZ_VYXP01000003.1"/>
</dbReference>
<gene>
    <name evidence="5" type="ORF">F3N42_04340</name>
</gene>
<dbReference type="EMBL" id="VYXP01000003">
    <property type="protein sequence ID" value="KAA9132464.1"/>
    <property type="molecule type" value="Genomic_DNA"/>
</dbReference>
<dbReference type="Pfam" id="PF13432">
    <property type="entry name" value="TPR_16"/>
    <property type="match status" value="2"/>
</dbReference>
<evidence type="ECO:0000256" key="1">
    <source>
        <dbReference type="ARBA" id="ARBA00022737"/>
    </source>
</evidence>
<feature type="repeat" description="TPR" evidence="3">
    <location>
        <begin position="212"/>
        <end position="245"/>
    </location>
</feature>
<evidence type="ECO:0000313" key="6">
    <source>
        <dbReference type="Proteomes" id="UP000325372"/>
    </source>
</evidence>
<sequence length="563" mass="60964">MNLTTRSRMGWWLASLLFLIGASPTLCAADDTPEVQGDPVMTHVLAAELAASDGDGQEAAKHYLQAALMSEEPGIAERATRVALEAQAWQYAGMAADRWTQLAPFRIDARQTAVRTFLIAGDYEQAAWQLSRLLELTADTAWQGWPQVANLVERANNAEKAEHLLQRLVEEQGASGNPYALLAQSQAVARSGDMARATTLAQQAVDAGADELPLHVWMGRLALTQGQQAEALEAFRAAAKLDPDNAGTGFALAELLAQQGEVDEAAEVLAALPDTPANRFNRVVFASKNMDRAAAMELYGGFATMADADATARAVAGAQSAELLGLNQDAIDWYTQLAGTEHDAVATRRRAVLMAQDGRLDEARALLQSARNSGRVDVRLETTLLEAQLLSDAKQYQEAIDLLGQGIDMAPDSVPLHYTRALISVQAGDIETAEADLRFVLDMDPNNPNALNALGYTLADRTDRLDEAETLINAAYALAPEEAAIIDSMGWIAFRRGRLEQAEQYLRRAFAMEQNAEIAAHLGEVLWAQGRKDDARAVWGEGAVIDPEDAALIETRKRLDPPQ</sequence>
<dbReference type="InterPro" id="IPR011990">
    <property type="entry name" value="TPR-like_helical_dom_sf"/>
</dbReference>
<dbReference type="SMART" id="SM00028">
    <property type="entry name" value="TPR"/>
    <property type="match status" value="7"/>
</dbReference>
<keyword evidence="2 3" id="KW-0802">TPR repeat</keyword>
<dbReference type="Gene3D" id="1.25.40.10">
    <property type="entry name" value="Tetratricopeptide repeat domain"/>
    <property type="match status" value="2"/>
</dbReference>